<dbReference type="EMBL" id="JASJEU010000024">
    <property type="protein sequence ID" value="MDJ1651633.1"/>
    <property type="molecule type" value="Genomic_DNA"/>
</dbReference>
<feature type="region of interest" description="Disordered" evidence="1">
    <location>
        <begin position="1"/>
        <end position="38"/>
    </location>
</feature>
<evidence type="ECO:0000256" key="1">
    <source>
        <dbReference type="SAM" id="MobiDB-lite"/>
    </source>
</evidence>
<evidence type="ECO:0008006" key="4">
    <source>
        <dbReference type="Google" id="ProtNLM"/>
    </source>
</evidence>
<protein>
    <recommendedName>
        <fullName evidence="4">DUF4355 domain-containing protein</fullName>
    </recommendedName>
</protein>
<dbReference type="Proteomes" id="UP001232750">
    <property type="component" value="Unassembled WGS sequence"/>
</dbReference>
<gene>
    <name evidence="2" type="ORF">QNJ86_12535</name>
</gene>
<proteinExistence type="predicted"/>
<evidence type="ECO:0000313" key="3">
    <source>
        <dbReference type="Proteomes" id="UP001232750"/>
    </source>
</evidence>
<sequence length="160" mass="17072">MGDEITAVEQDEKTDEATEVDTAEAKPKEAATDEFTPITTQEELNKIISARVKREKAKTAAAIKRAETAEGLVAEKDALLAEKDAEKDLATWKAEAAKKNGVPAELLRGETKEELEAHAEELAKFVAPATPVVTGDGEQPSTGGKPDPWADLAASVFGRD</sequence>
<keyword evidence="3" id="KW-1185">Reference proteome</keyword>
<reference evidence="2 3" key="1">
    <citation type="submission" date="2023-05" db="EMBL/GenBank/DDBJ databases">
        <title>Gordonibacter KGMB12511T sp. nov., isolated from faeces of healthy Korean.</title>
        <authorList>
            <person name="Kim H.S."/>
            <person name="Kim J.-S."/>
            <person name="Suh M.K."/>
            <person name="Eom M.K."/>
            <person name="Do H.E."/>
            <person name="Lee J.-S."/>
        </authorList>
    </citation>
    <scope>NUCLEOTIDE SEQUENCE [LARGE SCALE GENOMIC DNA]</scope>
    <source>
        <strain evidence="2 3">KGMB12511</strain>
    </source>
</reference>
<feature type="region of interest" description="Disordered" evidence="1">
    <location>
        <begin position="127"/>
        <end position="160"/>
    </location>
</feature>
<organism evidence="2 3">
    <name type="scientific">Gordonibacter faecis</name>
    <dbReference type="NCBI Taxonomy" id="3047475"/>
    <lineage>
        <taxon>Bacteria</taxon>
        <taxon>Bacillati</taxon>
        <taxon>Actinomycetota</taxon>
        <taxon>Coriobacteriia</taxon>
        <taxon>Eggerthellales</taxon>
        <taxon>Eggerthellaceae</taxon>
        <taxon>Gordonibacter</taxon>
    </lineage>
</organism>
<evidence type="ECO:0000313" key="2">
    <source>
        <dbReference type="EMBL" id="MDJ1651633.1"/>
    </source>
</evidence>
<accession>A0ABT7DSQ2</accession>
<comment type="caution">
    <text evidence="2">The sequence shown here is derived from an EMBL/GenBank/DDBJ whole genome shotgun (WGS) entry which is preliminary data.</text>
</comment>
<feature type="compositionally biased region" description="Acidic residues" evidence="1">
    <location>
        <begin position="12"/>
        <end position="22"/>
    </location>
</feature>
<dbReference type="RefSeq" id="WP_283832981.1">
    <property type="nucleotide sequence ID" value="NZ_JASJEU010000024.1"/>
</dbReference>
<name>A0ABT7DSQ2_9ACTN</name>